<dbReference type="GO" id="GO:0006351">
    <property type="term" value="P:DNA-templated transcription"/>
    <property type="evidence" value="ECO:0007669"/>
    <property type="project" value="InterPro"/>
</dbReference>
<evidence type="ECO:0000313" key="8">
    <source>
        <dbReference type="EMBL" id="GJE95835.1"/>
    </source>
</evidence>
<dbReference type="PANTHER" id="PTHR47338:SF5">
    <property type="entry name" value="ZN(II)2CYS6 TRANSCRIPTION FACTOR (EUROFUNG)"/>
    <property type="match status" value="1"/>
</dbReference>
<dbReference type="GO" id="GO:0008270">
    <property type="term" value="F:zinc ion binding"/>
    <property type="evidence" value="ECO:0007669"/>
    <property type="project" value="InterPro"/>
</dbReference>
<dbReference type="PROSITE" id="PS50048">
    <property type="entry name" value="ZN2_CY6_FUNGAL_2"/>
    <property type="match status" value="1"/>
</dbReference>
<feature type="compositionally biased region" description="Low complexity" evidence="6">
    <location>
        <begin position="101"/>
        <end position="112"/>
    </location>
</feature>
<dbReference type="OrthoDB" id="2428527at2759"/>
<dbReference type="InterPro" id="IPR050815">
    <property type="entry name" value="TF_fung"/>
</dbReference>
<dbReference type="InterPro" id="IPR001138">
    <property type="entry name" value="Zn2Cys6_DnaBD"/>
</dbReference>
<dbReference type="Pfam" id="PF04082">
    <property type="entry name" value="Fungal_trans"/>
    <property type="match status" value="1"/>
</dbReference>
<dbReference type="SUPFAM" id="SSF57701">
    <property type="entry name" value="Zn2/Cys6 DNA-binding domain"/>
    <property type="match status" value="1"/>
</dbReference>
<evidence type="ECO:0000256" key="3">
    <source>
        <dbReference type="ARBA" id="ARBA00023015"/>
    </source>
</evidence>
<proteinExistence type="predicted"/>
<evidence type="ECO:0000256" key="2">
    <source>
        <dbReference type="ARBA" id="ARBA00022723"/>
    </source>
</evidence>
<evidence type="ECO:0000259" key="7">
    <source>
        <dbReference type="PROSITE" id="PS50048"/>
    </source>
</evidence>
<evidence type="ECO:0000256" key="6">
    <source>
        <dbReference type="SAM" id="MobiDB-lite"/>
    </source>
</evidence>
<evidence type="ECO:0000313" key="9">
    <source>
        <dbReference type="Proteomes" id="UP000703269"/>
    </source>
</evidence>
<sequence length="326" mass="36101">MPDDIRFVLEAPHVSRTQKKRPRLVTSCDNCRLKKIKCIQNTPDAVCEACAAAGVSCRFRDRERYYAERSRIAAAQALAAKNTADKSRKASSRERDGADPQGSGAESAQAGATRSPTRRPASYHPYRAPGNPGDPGFRSSPESDASTPPPLGPLFDPLDPTRPHCDVMMTFIQLFFDNLNVEYPFLAYDETIRLFFTHSLPSLLANCIAAHGVRYSELPEVTKRGVTHVSDAYCDTAKTLLAGEVEAPTLDTLHALILLAWAEHNRSRLTEFYAYGQMAIELAQKLGFSEQALAQMTTEQYERTILQATWTCVNILEGAVRNVSLF</sequence>
<keyword evidence="3" id="KW-0805">Transcription regulation</keyword>
<dbReference type="EMBL" id="BPQB01000053">
    <property type="protein sequence ID" value="GJE95835.1"/>
    <property type="molecule type" value="Genomic_DNA"/>
</dbReference>
<dbReference type="PANTHER" id="PTHR47338">
    <property type="entry name" value="ZN(II)2CYS6 TRANSCRIPTION FACTOR (EUROFUNG)-RELATED"/>
    <property type="match status" value="1"/>
</dbReference>
<dbReference type="CDD" id="cd00067">
    <property type="entry name" value="GAL4"/>
    <property type="match status" value="1"/>
</dbReference>
<organism evidence="8 9">
    <name type="scientific">Phanerochaete sordida</name>
    <dbReference type="NCBI Taxonomy" id="48140"/>
    <lineage>
        <taxon>Eukaryota</taxon>
        <taxon>Fungi</taxon>
        <taxon>Dikarya</taxon>
        <taxon>Basidiomycota</taxon>
        <taxon>Agaricomycotina</taxon>
        <taxon>Agaricomycetes</taxon>
        <taxon>Polyporales</taxon>
        <taxon>Phanerochaetaceae</taxon>
        <taxon>Phanerochaete</taxon>
    </lineage>
</organism>
<feature type="region of interest" description="Disordered" evidence="6">
    <location>
        <begin position="77"/>
        <end position="158"/>
    </location>
</feature>
<dbReference type="Pfam" id="PF00172">
    <property type="entry name" value="Zn_clus"/>
    <property type="match status" value="1"/>
</dbReference>
<evidence type="ECO:0000256" key="1">
    <source>
        <dbReference type="ARBA" id="ARBA00004123"/>
    </source>
</evidence>
<dbReference type="Proteomes" id="UP000703269">
    <property type="component" value="Unassembled WGS sequence"/>
</dbReference>
<dbReference type="PROSITE" id="PS00463">
    <property type="entry name" value="ZN2_CY6_FUNGAL_1"/>
    <property type="match status" value="1"/>
</dbReference>
<dbReference type="SMART" id="SM00066">
    <property type="entry name" value="GAL4"/>
    <property type="match status" value="1"/>
</dbReference>
<keyword evidence="9" id="KW-1185">Reference proteome</keyword>
<accession>A0A9P3GLR9</accession>
<dbReference type="GO" id="GO:0000981">
    <property type="term" value="F:DNA-binding transcription factor activity, RNA polymerase II-specific"/>
    <property type="evidence" value="ECO:0007669"/>
    <property type="project" value="InterPro"/>
</dbReference>
<dbReference type="GO" id="GO:0003677">
    <property type="term" value="F:DNA binding"/>
    <property type="evidence" value="ECO:0007669"/>
    <property type="project" value="InterPro"/>
</dbReference>
<feature type="compositionally biased region" description="Basic and acidic residues" evidence="6">
    <location>
        <begin position="83"/>
        <end position="98"/>
    </location>
</feature>
<dbReference type="GO" id="GO:0005634">
    <property type="term" value="C:nucleus"/>
    <property type="evidence" value="ECO:0007669"/>
    <property type="project" value="UniProtKB-SubCell"/>
</dbReference>
<keyword evidence="4" id="KW-0804">Transcription</keyword>
<comment type="caution">
    <text evidence="8">The sequence shown here is derived from an EMBL/GenBank/DDBJ whole genome shotgun (WGS) entry which is preliminary data.</text>
</comment>
<protein>
    <submittedName>
        <fullName evidence="8">Zn(II)2Cys6 transcription factor</fullName>
    </submittedName>
</protein>
<dbReference type="CDD" id="cd12148">
    <property type="entry name" value="fungal_TF_MHR"/>
    <property type="match status" value="1"/>
</dbReference>
<comment type="subcellular location">
    <subcellularLocation>
        <location evidence="1">Nucleus</location>
    </subcellularLocation>
</comment>
<dbReference type="Gene3D" id="4.10.240.10">
    <property type="entry name" value="Zn(2)-C6 fungal-type DNA-binding domain"/>
    <property type="match status" value="1"/>
</dbReference>
<dbReference type="AlphaFoldDB" id="A0A9P3GLR9"/>
<reference evidence="8 9" key="1">
    <citation type="submission" date="2021-08" db="EMBL/GenBank/DDBJ databases">
        <title>Draft Genome Sequence of Phanerochaete sordida strain YK-624.</title>
        <authorList>
            <person name="Mori T."/>
            <person name="Dohra H."/>
            <person name="Suzuki T."/>
            <person name="Kawagishi H."/>
            <person name="Hirai H."/>
        </authorList>
    </citation>
    <scope>NUCLEOTIDE SEQUENCE [LARGE SCALE GENOMIC DNA]</scope>
    <source>
        <strain evidence="8 9">YK-624</strain>
    </source>
</reference>
<keyword evidence="5" id="KW-0539">Nucleus</keyword>
<keyword evidence="2" id="KW-0479">Metal-binding</keyword>
<evidence type="ECO:0000256" key="4">
    <source>
        <dbReference type="ARBA" id="ARBA00023163"/>
    </source>
</evidence>
<name>A0A9P3GLR9_9APHY</name>
<dbReference type="InterPro" id="IPR036864">
    <property type="entry name" value="Zn2-C6_fun-type_DNA-bd_sf"/>
</dbReference>
<dbReference type="InterPro" id="IPR007219">
    <property type="entry name" value="XnlR_reg_dom"/>
</dbReference>
<feature type="domain" description="Zn(2)-C6 fungal-type" evidence="7">
    <location>
        <begin position="27"/>
        <end position="59"/>
    </location>
</feature>
<evidence type="ECO:0000256" key="5">
    <source>
        <dbReference type="ARBA" id="ARBA00023242"/>
    </source>
</evidence>
<gene>
    <name evidence="8" type="ORF">PsYK624_120250</name>
</gene>